<dbReference type="Proteomes" id="UP001190700">
    <property type="component" value="Unassembled WGS sequence"/>
</dbReference>
<dbReference type="EMBL" id="LGRX02000643">
    <property type="protein sequence ID" value="KAK3288002.1"/>
    <property type="molecule type" value="Genomic_DNA"/>
</dbReference>
<proteinExistence type="predicted"/>
<evidence type="ECO:0000313" key="2">
    <source>
        <dbReference type="EMBL" id="KAK3288002.1"/>
    </source>
</evidence>
<evidence type="ECO:0000313" key="3">
    <source>
        <dbReference type="Proteomes" id="UP001190700"/>
    </source>
</evidence>
<comment type="caution">
    <text evidence="2">The sequence shown here is derived from an EMBL/GenBank/DDBJ whole genome shotgun (WGS) entry which is preliminary data.</text>
</comment>
<feature type="compositionally biased region" description="Basic and acidic residues" evidence="1">
    <location>
        <begin position="164"/>
        <end position="175"/>
    </location>
</feature>
<feature type="compositionally biased region" description="Acidic residues" evidence="1">
    <location>
        <begin position="1"/>
        <end position="10"/>
    </location>
</feature>
<feature type="region of interest" description="Disordered" evidence="1">
    <location>
        <begin position="43"/>
        <end position="175"/>
    </location>
</feature>
<gene>
    <name evidence="2" type="ORF">CYMTET_4508</name>
</gene>
<feature type="compositionally biased region" description="Low complexity" evidence="1">
    <location>
        <begin position="87"/>
        <end position="101"/>
    </location>
</feature>
<accession>A0AAE0LK14</accession>
<organism evidence="2 3">
    <name type="scientific">Cymbomonas tetramitiformis</name>
    <dbReference type="NCBI Taxonomy" id="36881"/>
    <lineage>
        <taxon>Eukaryota</taxon>
        <taxon>Viridiplantae</taxon>
        <taxon>Chlorophyta</taxon>
        <taxon>Pyramimonadophyceae</taxon>
        <taxon>Pyramimonadales</taxon>
        <taxon>Pyramimonadaceae</taxon>
        <taxon>Cymbomonas</taxon>
    </lineage>
</organism>
<protein>
    <submittedName>
        <fullName evidence="2">Uncharacterized protein</fullName>
    </submittedName>
</protein>
<sequence length="247" mass="26190">MDIITDEILEDHELPEATSPDDVSEGADDLGMVAAVRAARTMINSENASVEHTPPVKQKPPPNITEATPTSRQPLGDVSNSNTVISAQGTAGQAADAGVGTESADPVTKINEADNELPVGEDDSEGIPGDVGDDVGVEEMDAEGEADDDGTPPEKPCEAVARSDAVKGTKSKRENGKRAIDWGVSDGVGENQAKRNKKLEYLATLYTYYSTAKKWPNMLTTVKLAKSIGITGNYDILTEVQRKSYVS</sequence>
<feature type="compositionally biased region" description="Polar residues" evidence="1">
    <location>
        <begin position="65"/>
        <end position="86"/>
    </location>
</feature>
<feature type="compositionally biased region" description="Acidic residues" evidence="1">
    <location>
        <begin position="113"/>
        <end position="151"/>
    </location>
</feature>
<dbReference type="AlphaFoldDB" id="A0AAE0LK14"/>
<name>A0AAE0LK14_9CHLO</name>
<keyword evidence="3" id="KW-1185">Reference proteome</keyword>
<feature type="region of interest" description="Disordered" evidence="1">
    <location>
        <begin position="1"/>
        <end position="27"/>
    </location>
</feature>
<reference evidence="2 3" key="1">
    <citation type="journal article" date="2015" name="Genome Biol. Evol.">
        <title>Comparative Genomics of a Bacterivorous Green Alga Reveals Evolutionary Causalities and Consequences of Phago-Mixotrophic Mode of Nutrition.</title>
        <authorList>
            <person name="Burns J.A."/>
            <person name="Paasch A."/>
            <person name="Narechania A."/>
            <person name="Kim E."/>
        </authorList>
    </citation>
    <scope>NUCLEOTIDE SEQUENCE [LARGE SCALE GENOMIC DNA]</scope>
    <source>
        <strain evidence="2 3">PLY_AMNH</strain>
    </source>
</reference>
<evidence type="ECO:0000256" key="1">
    <source>
        <dbReference type="SAM" id="MobiDB-lite"/>
    </source>
</evidence>